<keyword evidence="1" id="KW-0560">Oxidoreductase</keyword>
<dbReference type="AlphaFoldDB" id="A0A2S8J270"/>
<organism evidence="3 4">
    <name type="scientific">Rhodococcus opacus</name>
    <name type="common">Nocardia opaca</name>
    <dbReference type="NCBI Taxonomy" id="37919"/>
    <lineage>
        <taxon>Bacteria</taxon>
        <taxon>Bacillati</taxon>
        <taxon>Actinomycetota</taxon>
        <taxon>Actinomycetes</taxon>
        <taxon>Mycobacteriales</taxon>
        <taxon>Nocardiaceae</taxon>
        <taxon>Rhodococcus</taxon>
    </lineage>
</organism>
<dbReference type="GO" id="GO:0004497">
    <property type="term" value="F:monooxygenase activity"/>
    <property type="evidence" value="ECO:0007669"/>
    <property type="project" value="UniProtKB-KW"/>
</dbReference>
<dbReference type="InterPro" id="IPR050982">
    <property type="entry name" value="Auxin_biosynth/cation_transpt"/>
</dbReference>
<dbReference type="SUPFAM" id="SSF51905">
    <property type="entry name" value="FAD/NAD(P)-binding domain"/>
    <property type="match status" value="2"/>
</dbReference>
<dbReference type="PANTHER" id="PTHR43539">
    <property type="entry name" value="FLAVIN-BINDING MONOOXYGENASE-LIKE PROTEIN (AFU_ORTHOLOGUE AFUA_4G09220)"/>
    <property type="match status" value="1"/>
</dbReference>
<name>A0A2S8J270_RHOOP</name>
<dbReference type="PANTHER" id="PTHR43539:SF68">
    <property type="entry name" value="FLAVIN-BINDING MONOOXYGENASE-LIKE PROTEIN (AFU_ORTHOLOGUE AFUA_4G09220)"/>
    <property type="match status" value="1"/>
</dbReference>
<dbReference type="Pfam" id="PF07992">
    <property type="entry name" value="Pyr_redox_2"/>
    <property type="match status" value="1"/>
</dbReference>
<dbReference type="Gene3D" id="3.50.50.60">
    <property type="entry name" value="FAD/NAD(P)-binding domain"/>
    <property type="match status" value="1"/>
</dbReference>
<evidence type="ECO:0000313" key="3">
    <source>
        <dbReference type="EMBL" id="PQP21128.1"/>
    </source>
</evidence>
<accession>A0A2S8J270</accession>
<dbReference type="EMBL" id="PUIO01000037">
    <property type="protein sequence ID" value="PQP21128.1"/>
    <property type="molecule type" value="Genomic_DNA"/>
</dbReference>
<proteinExistence type="predicted"/>
<evidence type="ECO:0000259" key="2">
    <source>
        <dbReference type="Pfam" id="PF07992"/>
    </source>
</evidence>
<evidence type="ECO:0000256" key="1">
    <source>
        <dbReference type="ARBA" id="ARBA00023002"/>
    </source>
</evidence>
<evidence type="ECO:0000313" key="4">
    <source>
        <dbReference type="Proteomes" id="UP000239290"/>
    </source>
</evidence>
<dbReference type="Proteomes" id="UP000239290">
    <property type="component" value="Unassembled WGS sequence"/>
</dbReference>
<gene>
    <name evidence="3" type="ORF">C5613_26525</name>
</gene>
<feature type="domain" description="FAD/NAD(P)-binding" evidence="2">
    <location>
        <begin position="140"/>
        <end position="342"/>
    </location>
</feature>
<comment type="caution">
    <text evidence="3">The sequence shown here is derived from an EMBL/GenBank/DDBJ whole genome shotgun (WGS) entry which is preliminary data.</text>
</comment>
<protein>
    <submittedName>
        <fullName evidence="3">Monooxygenase</fullName>
    </submittedName>
</protein>
<dbReference type="InterPro" id="IPR023753">
    <property type="entry name" value="FAD/NAD-binding_dom"/>
</dbReference>
<dbReference type="InterPro" id="IPR036188">
    <property type="entry name" value="FAD/NAD-bd_sf"/>
</dbReference>
<keyword evidence="3" id="KW-0503">Monooxygenase</keyword>
<dbReference type="PRINTS" id="PR00368">
    <property type="entry name" value="FADPNR"/>
</dbReference>
<sequence length="586" mass="64672">MLLPDALWRDGLAVSWQLTTLYGLEQIAEALQAAPLSVQTLALDPTLEMRRTVRNGVEHIEVPYSFTTSIGRGRGYVRLVERDGQLWGWTFGTILDELIGHEERTGANRPSGLEFSRTFSGPNWLDKRNAEQQFDGREPEVLIAGGGQAGLTVAARLRQLGVDSVIVDPMERAGDNWRNRYHSLTLHNEADVCHLPYMPFPDTWPTYIPKDMLAGWLENYATAMELNFWGSTRLVKADYDETSQTWTATVRHHDGTERVVRPKHIILATGVSGKPIIPNLPGSADFTGTKIHTSAFEAGASYQGKRVLVVGTGTSGHDTAQELHGAGAEVTMMQRSATAITTVGIERAGKLYASYMRGRPTEETDLKSASTPYPLNRHSMQLLTRELREAERELHDGLEAAGFRVTFGEDDLGFAGKFFESFGHYYLDVGCSGLIADGKIKVIQFADFDRFVADGVQLQTGETLEFDHVVFATGFQGQNSIAGEIFGEDVQRSLGKIWGFDPQGEMSNMWRRTEQKGLWIAGGGFAQCRINSKFLALQIKGRLAGLVPDTADSTEPLGRVRQQDVVDVEEFSISAAPQSLEAGVRV</sequence>
<dbReference type="GO" id="GO:0050660">
    <property type="term" value="F:flavin adenine dinucleotide binding"/>
    <property type="evidence" value="ECO:0007669"/>
    <property type="project" value="TreeGrafter"/>
</dbReference>
<reference evidence="4" key="1">
    <citation type="submission" date="2018-02" db="EMBL/GenBank/DDBJ databases">
        <title>Draft genome sequencing of Rhodococcus opacus KU647198.</title>
        <authorList>
            <person name="Zheng B.-X."/>
        </authorList>
    </citation>
    <scope>NUCLEOTIDE SEQUENCE [LARGE SCALE GENOMIC DNA]</scope>
    <source>
        <strain evidence="4">04-OD7</strain>
    </source>
</reference>
<dbReference type="PRINTS" id="PR00411">
    <property type="entry name" value="PNDRDTASEI"/>
</dbReference>